<sequence>MDRLAGEMRMSLRDRIARRLFVWAYKIGGEAEFERSKEHVRVIPSASQVEQAAVRQRELLDIIEKAKDEGRFGHEPF</sequence>
<evidence type="ECO:0000313" key="2">
    <source>
        <dbReference type="EMBL" id="QJA80970.1"/>
    </source>
</evidence>
<organism evidence="1">
    <name type="scientific">viral metagenome</name>
    <dbReference type="NCBI Taxonomy" id="1070528"/>
    <lineage>
        <taxon>unclassified sequences</taxon>
        <taxon>metagenomes</taxon>
        <taxon>organismal metagenomes</taxon>
    </lineage>
</organism>
<dbReference type="AlphaFoldDB" id="A0A6M3IX25"/>
<dbReference type="EMBL" id="MT141454">
    <property type="protein sequence ID" value="QJA61828.1"/>
    <property type="molecule type" value="Genomic_DNA"/>
</dbReference>
<proteinExistence type="predicted"/>
<name>A0A6M3IX25_9ZZZZ</name>
<evidence type="ECO:0000313" key="1">
    <source>
        <dbReference type="EMBL" id="QJA61828.1"/>
    </source>
</evidence>
<dbReference type="EMBL" id="MT142443">
    <property type="protein sequence ID" value="QJA80970.1"/>
    <property type="molecule type" value="Genomic_DNA"/>
</dbReference>
<reference evidence="1" key="1">
    <citation type="submission" date="2020-03" db="EMBL/GenBank/DDBJ databases">
        <title>The deep terrestrial virosphere.</title>
        <authorList>
            <person name="Holmfeldt K."/>
            <person name="Nilsson E."/>
            <person name="Simone D."/>
            <person name="Lopez-Fernandez M."/>
            <person name="Wu X."/>
            <person name="de Brujin I."/>
            <person name="Lundin D."/>
            <person name="Andersson A."/>
            <person name="Bertilsson S."/>
            <person name="Dopson M."/>
        </authorList>
    </citation>
    <scope>NUCLEOTIDE SEQUENCE</scope>
    <source>
        <strain evidence="2">MM415A00613</strain>
        <strain evidence="1">MM415B00887</strain>
    </source>
</reference>
<accession>A0A6M3IX25</accession>
<protein>
    <submittedName>
        <fullName evidence="1">Uncharacterized protein</fullName>
    </submittedName>
</protein>
<gene>
    <name evidence="2" type="ORF">MM415A00613_0017</name>
    <name evidence="1" type="ORF">MM415B00887_0017</name>
</gene>